<dbReference type="InterPro" id="IPR036412">
    <property type="entry name" value="HAD-like_sf"/>
</dbReference>
<dbReference type="SFLD" id="SFLDS00003">
    <property type="entry name" value="Haloacid_Dehalogenase"/>
    <property type="match status" value="1"/>
</dbReference>
<dbReference type="Gene3D" id="3.40.50.1000">
    <property type="entry name" value="HAD superfamily/HAD-like"/>
    <property type="match status" value="1"/>
</dbReference>
<dbReference type="PANTHER" id="PTHR43316:SF3">
    <property type="entry name" value="HALOACID DEHALOGENASE, TYPE II (AFU_ORTHOLOGUE AFUA_2G07750)-RELATED"/>
    <property type="match status" value="1"/>
</dbReference>
<dbReference type="InterPro" id="IPR051540">
    <property type="entry name" value="S-2-haloacid_dehalogenase"/>
</dbReference>
<dbReference type="SUPFAM" id="SSF56784">
    <property type="entry name" value="HAD-like"/>
    <property type="match status" value="1"/>
</dbReference>
<sequence>MVDISPLPVKLGGGNAGVTRGVKMQAAVFDVFGTVVDWRGGIMRAVADFADRHGIDGIDAGAFADAWRRRYSPAMEQVRSGKRGFVRLDVLHYENLIETLAEFGLNPADFDAATLQDLNHAWHRLDPWPDSVAGLTAMKSQMIIAPLSNGNVSLLLNMAKRAGLPWDAILGAEIARAYKPQPEAYLRTAEILDLPPADIVMVAAHNSDLAAARACGFRTAFLPRPTEHGPGQTTDLRAESDWDFVAADLVDLAGRLAAGR</sequence>
<dbReference type="InterPro" id="IPR006328">
    <property type="entry name" value="2-HAD"/>
</dbReference>
<dbReference type="EMBL" id="JBHUEN010000046">
    <property type="protein sequence ID" value="MFD1883251.1"/>
    <property type="molecule type" value="Genomic_DNA"/>
</dbReference>
<name>A0ABW4RAK2_9RHOB</name>
<dbReference type="SFLD" id="SFLDG01129">
    <property type="entry name" value="C1.5:_HAD__Beta-PGM__Phosphata"/>
    <property type="match status" value="1"/>
</dbReference>
<keyword evidence="1" id="KW-0378">Hydrolase</keyword>
<evidence type="ECO:0000313" key="2">
    <source>
        <dbReference type="EMBL" id="MFD1883251.1"/>
    </source>
</evidence>
<dbReference type="InterPro" id="IPR023214">
    <property type="entry name" value="HAD_sf"/>
</dbReference>
<protein>
    <submittedName>
        <fullName evidence="2">Haloacid dehalogenase type II</fullName>
    </submittedName>
</protein>
<dbReference type="PANTHER" id="PTHR43316">
    <property type="entry name" value="HYDROLASE, HALOACID DELAHOGENASE-RELATED"/>
    <property type="match status" value="1"/>
</dbReference>
<dbReference type="CDD" id="cd02588">
    <property type="entry name" value="HAD_L2-DEX"/>
    <property type="match status" value="1"/>
</dbReference>
<dbReference type="InterPro" id="IPR006439">
    <property type="entry name" value="HAD-SF_hydro_IA"/>
</dbReference>
<comment type="caution">
    <text evidence="2">The sequence shown here is derived from an EMBL/GenBank/DDBJ whole genome shotgun (WGS) entry which is preliminary data.</text>
</comment>
<proteinExistence type="predicted"/>
<dbReference type="PRINTS" id="PR00413">
    <property type="entry name" value="HADHALOGNASE"/>
</dbReference>
<dbReference type="RefSeq" id="WP_379144470.1">
    <property type="nucleotide sequence ID" value="NZ_JBHUEN010000046.1"/>
</dbReference>
<organism evidence="2 3">
    <name type="scientific">Paracoccus pacificus</name>
    <dbReference type="NCBI Taxonomy" id="1463598"/>
    <lineage>
        <taxon>Bacteria</taxon>
        <taxon>Pseudomonadati</taxon>
        <taxon>Pseudomonadota</taxon>
        <taxon>Alphaproteobacteria</taxon>
        <taxon>Rhodobacterales</taxon>
        <taxon>Paracoccaceae</taxon>
        <taxon>Paracoccus</taxon>
    </lineage>
</organism>
<evidence type="ECO:0000256" key="1">
    <source>
        <dbReference type="ARBA" id="ARBA00022801"/>
    </source>
</evidence>
<reference evidence="3" key="1">
    <citation type="journal article" date="2019" name="Int. J. Syst. Evol. Microbiol.">
        <title>The Global Catalogue of Microorganisms (GCM) 10K type strain sequencing project: providing services to taxonomists for standard genome sequencing and annotation.</title>
        <authorList>
            <consortium name="The Broad Institute Genomics Platform"/>
            <consortium name="The Broad Institute Genome Sequencing Center for Infectious Disease"/>
            <person name="Wu L."/>
            <person name="Ma J."/>
        </authorList>
    </citation>
    <scope>NUCLEOTIDE SEQUENCE [LARGE SCALE GENOMIC DNA]</scope>
    <source>
        <strain evidence="3">CCUG 56029</strain>
    </source>
</reference>
<dbReference type="Proteomes" id="UP001597213">
    <property type="component" value="Unassembled WGS sequence"/>
</dbReference>
<accession>A0ABW4RAK2</accession>
<dbReference type="NCBIfam" id="TIGR01428">
    <property type="entry name" value="HAD_type_II"/>
    <property type="match status" value="1"/>
</dbReference>
<dbReference type="Gene3D" id="1.10.150.750">
    <property type="match status" value="1"/>
</dbReference>
<keyword evidence="3" id="KW-1185">Reference proteome</keyword>
<evidence type="ECO:0000313" key="3">
    <source>
        <dbReference type="Proteomes" id="UP001597213"/>
    </source>
</evidence>
<gene>
    <name evidence="2" type="ORF">ACFSCT_16160</name>
</gene>
<dbReference type="NCBIfam" id="TIGR01493">
    <property type="entry name" value="HAD-SF-IA-v2"/>
    <property type="match status" value="1"/>
</dbReference>
<dbReference type="Pfam" id="PF00702">
    <property type="entry name" value="Hydrolase"/>
    <property type="match status" value="1"/>
</dbReference>